<organism evidence="2 3">
    <name type="scientific">Elasticomyces elasticus</name>
    <dbReference type="NCBI Taxonomy" id="574655"/>
    <lineage>
        <taxon>Eukaryota</taxon>
        <taxon>Fungi</taxon>
        <taxon>Dikarya</taxon>
        <taxon>Ascomycota</taxon>
        <taxon>Pezizomycotina</taxon>
        <taxon>Dothideomycetes</taxon>
        <taxon>Dothideomycetidae</taxon>
        <taxon>Mycosphaerellales</taxon>
        <taxon>Teratosphaeriaceae</taxon>
        <taxon>Elasticomyces</taxon>
    </lineage>
</organism>
<feature type="region of interest" description="Disordered" evidence="1">
    <location>
        <begin position="40"/>
        <end position="73"/>
    </location>
</feature>
<dbReference type="EMBL" id="JAVRQU010000010">
    <property type="protein sequence ID" value="KAK5697945.1"/>
    <property type="molecule type" value="Genomic_DNA"/>
</dbReference>
<proteinExistence type="predicted"/>
<dbReference type="AlphaFoldDB" id="A0AAN7W9Q2"/>
<reference evidence="2" key="1">
    <citation type="submission" date="2023-08" db="EMBL/GenBank/DDBJ databases">
        <title>Black Yeasts Isolated from many extreme environments.</title>
        <authorList>
            <person name="Coleine C."/>
            <person name="Stajich J.E."/>
            <person name="Selbmann L."/>
        </authorList>
    </citation>
    <scope>NUCLEOTIDE SEQUENCE</scope>
    <source>
        <strain evidence="2">CCFEE 5810</strain>
    </source>
</reference>
<evidence type="ECO:0000313" key="3">
    <source>
        <dbReference type="Proteomes" id="UP001310594"/>
    </source>
</evidence>
<evidence type="ECO:0000256" key="1">
    <source>
        <dbReference type="SAM" id="MobiDB-lite"/>
    </source>
</evidence>
<feature type="compositionally biased region" description="Basic and acidic residues" evidence="1">
    <location>
        <begin position="57"/>
        <end position="73"/>
    </location>
</feature>
<sequence length="73" mass="8027">MTSASLAEGTEIVDMLHKSLKAKKSMRDFAASRVLPFSEAPTARQREPLVEEDEAMAEAKTEKAAGGRKEYVE</sequence>
<gene>
    <name evidence="2" type="ORF">LTR97_006905</name>
</gene>
<comment type="caution">
    <text evidence="2">The sequence shown here is derived from an EMBL/GenBank/DDBJ whole genome shotgun (WGS) entry which is preliminary data.</text>
</comment>
<dbReference type="Proteomes" id="UP001310594">
    <property type="component" value="Unassembled WGS sequence"/>
</dbReference>
<name>A0AAN7W9Q2_9PEZI</name>
<accession>A0AAN7W9Q2</accession>
<protein>
    <submittedName>
        <fullName evidence="2">Uncharacterized protein</fullName>
    </submittedName>
</protein>
<evidence type="ECO:0000313" key="2">
    <source>
        <dbReference type="EMBL" id="KAK5697945.1"/>
    </source>
</evidence>